<dbReference type="AlphaFoldDB" id="A0A8S1EQL1"/>
<organism evidence="6 7">
    <name type="scientific">Caenorhabditis bovis</name>
    <dbReference type="NCBI Taxonomy" id="2654633"/>
    <lineage>
        <taxon>Eukaryota</taxon>
        <taxon>Metazoa</taxon>
        <taxon>Ecdysozoa</taxon>
        <taxon>Nematoda</taxon>
        <taxon>Chromadorea</taxon>
        <taxon>Rhabditida</taxon>
        <taxon>Rhabditina</taxon>
        <taxon>Rhabditomorpha</taxon>
        <taxon>Rhabditoidea</taxon>
        <taxon>Rhabditidae</taxon>
        <taxon>Peloderinae</taxon>
        <taxon>Caenorhabditis</taxon>
    </lineage>
</organism>
<feature type="compositionally biased region" description="Low complexity" evidence="4">
    <location>
        <begin position="277"/>
        <end position="300"/>
    </location>
</feature>
<comment type="similarity">
    <text evidence="3">Belongs to the DACH/dachshund family.</text>
</comment>
<feature type="region of interest" description="Disordered" evidence="4">
    <location>
        <begin position="381"/>
        <end position="412"/>
    </location>
</feature>
<dbReference type="InterPro" id="IPR052417">
    <property type="entry name" value="Dachshund_domain"/>
</dbReference>
<proteinExistence type="inferred from homology"/>
<dbReference type="Gene3D" id="3.10.260.20">
    <property type="entry name" value="Ski"/>
    <property type="match status" value="1"/>
</dbReference>
<name>A0A8S1EQL1_9PELO</name>
<keyword evidence="7" id="KW-1185">Reference proteome</keyword>
<feature type="compositionally biased region" description="Polar residues" evidence="4">
    <location>
        <begin position="249"/>
        <end position="265"/>
    </location>
</feature>
<dbReference type="GO" id="GO:0000981">
    <property type="term" value="F:DNA-binding transcription factor activity, RNA polymerase II-specific"/>
    <property type="evidence" value="ECO:0007669"/>
    <property type="project" value="TreeGrafter"/>
</dbReference>
<feature type="compositionally biased region" description="Basic and acidic residues" evidence="4">
    <location>
        <begin position="383"/>
        <end position="402"/>
    </location>
</feature>
<feature type="region of interest" description="Disordered" evidence="4">
    <location>
        <begin position="232"/>
        <end position="304"/>
    </location>
</feature>
<dbReference type="GO" id="GO:0000978">
    <property type="term" value="F:RNA polymerase II cis-regulatory region sequence-specific DNA binding"/>
    <property type="evidence" value="ECO:0007669"/>
    <property type="project" value="TreeGrafter"/>
</dbReference>
<evidence type="ECO:0000256" key="3">
    <source>
        <dbReference type="ARBA" id="ARBA00038192"/>
    </source>
</evidence>
<feature type="domain" description="SKI/SNO/DAC" evidence="5">
    <location>
        <begin position="69"/>
        <end position="163"/>
    </location>
</feature>
<dbReference type="SUPFAM" id="SSF46955">
    <property type="entry name" value="Putative DNA-binding domain"/>
    <property type="match status" value="1"/>
</dbReference>
<keyword evidence="2" id="KW-0539">Nucleus</keyword>
<dbReference type="CDD" id="cd21081">
    <property type="entry name" value="DHD_Dac"/>
    <property type="match status" value="1"/>
</dbReference>
<dbReference type="FunFam" id="3.10.260.20:FF:000001">
    <property type="entry name" value="Dachshund homolog 1"/>
    <property type="match status" value="1"/>
</dbReference>
<dbReference type="PANTHER" id="PTHR12577:SF6">
    <property type="entry name" value="DACHSHUND, ISOFORM B"/>
    <property type="match status" value="1"/>
</dbReference>
<dbReference type="InterPro" id="IPR037000">
    <property type="entry name" value="Ski_DNA-bd_sf"/>
</dbReference>
<evidence type="ECO:0000313" key="6">
    <source>
        <dbReference type="EMBL" id="CAB3402227.1"/>
    </source>
</evidence>
<comment type="caution">
    <text evidence="6">The sequence shown here is derived from an EMBL/GenBank/DDBJ whole genome shotgun (WGS) entry which is preliminary data.</text>
</comment>
<gene>
    <name evidence="6" type="ORF">CBOVIS_LOCUS4872</name>
</gene>
<evidence type="ECO:0000256" key="4">
    <source>
        <dbReference type="SAM" id="MobiDB-lite"/>
    </source>
</evidence>
<dbReference type="GO" id="GO:0005634">
    <property type="term" value="C:nucleus"/>
    <property type="evidence" value="ECO:0007669"/>
    <property type="project" value="UniProtKB-SubCell"/>
</dbReference>
<dbReference type="EMBL" id="CADEPM010000003">
    <property type="protein sequence ID" value="CAB3402227.1"/>
    <property type="molecule type" value="Genomic_DNA"/>
</dbReference>
<dbReference type="GO" id="GO:0005667">
    <property type="term" value="C:transcription regulator complex"/>
    <property type="evidence" value="ECO:0007669"/>
    <property type="project" value="TreeGrafter"/>
</dbReference>
<dbReference type="InterPro" id="IPR003380">
    <property type="entry name" value="SKI/SNO/DAC"/>
</dbReference>
<dbReference type="OrthoDB" id="6436112at2759"/>
<reference evidence="6 7" key="1">
    <citation type="submission" date="2020-04" db="EMBL/GenBank/DDBJ databases">
        <authorList>
            <person name="Laetsch R D."/>
            <person name="Stevens L."/>
            <person name="Kumar S."/>
            <person name="Blaxter L. M."/>
        </authorList>
    </citation>
    <scope>NUCLEOTIDE SEQUENCE [LARGE SCALE GENOMIC DNA]</scope>
</reference>
<dbReference type="InterPro" id="IPR009061">
    <property type="entry name" value="DNA-bd_dom_put_sf"/>
</dbReference>
<evidence type="ECO:0000313" key="7">
    <source>
        <dbReference type="Proteomes" id="UP000494206"/>
    </source>
</evidence>
<evidence type="ECO:0000256" key="1">
    <source>
        <dbReference type="ARBA" id="ARBA00004123"/>
    </source>
</evidence>
<dbReference type="Pfam" id="PF02437">
    <property type="entry name" value="Ski_Sno_DHD"/>
    <property type="match status" value="1"/>
</dbReference>
<accession>A0A8S1EQL1</accession>
<protein>
    <recommendedName>
        <fullName evidence="5">SKI/SNO/DAC domain-containing protein</fullName>
    </recommendedName>
</protein>
<dbReference type="PANTHER" id="PTHR12577">
    <property type="entry name" value="DACHSHUND"/>
    <property type="match status" value="1"/>
</dbReference>
<dbReference type="Proteomes" id="UP000494206">
    <property type="component" value="Unassembled WGS sequence"/>
</dbReference>
<comment type="subcellular location">
    <subcellularLocation>
        <location evidence="1">Nucleus</location>
    </subcellularLocation>
</comment>
<evidence type="ECO:0000259" key="5">
    <source>
        <dbReference type="Pfam" id="PF02437"/>
    </source>
</evidence>
<evidence type="ECO:0000256" key="2">
    <source>
        <dbReference type="ARBA" id="ARBA00023242"/>
    </source>
</evidence>
<sequence length="412" mass="46355">MNALAAIQNLTEIAGLRERFTNYSFNDELSNFVSNSLNSSSSNSISSFQRSPNDDFDSSSSSSLIAPPASAKLINFRGHQVAAFEIHGKEMICLPQVYELFLKNMVGGLHTVYTKLRRLDINPLICNVEQVRALRSLGAIQPGVNRCKLIECVDFEKLYDDCTSTCTRPGRPSKRGPYDEWNPINTKKEKLEGTMATSNPQGVFGNLIPQLTTQQLLMQHFVALTQGQTNATSVFEGNEDEEGRDSSTGEESTPLNLSKGTTSDTDSVENMRKDDSSSNNSISDRIGSNSNSVEGSSSGNRGPETELVNKLASLIEIANEQFKQEREQLWKERNEIQLLRDSFHQIVQDERDLRIKLESQRRKCFSMERKYKNVRNQLLSLRAEQRRQKQRDAAEEGNREPEINENASESQL</sequence>